<sequence>MEQTVRAAVLVVVHLRNVDSPARRNVLPLLRQPALSQRHCFFHCAQRKIPFPDGSGVKQVLLKSGKILPADVFVTGIGRIAALNMLKKQVGINSVPFFWTMLMGKSFRYAGYGEGHTEVIMKGKVEEMKFLAFYIKYSTISSFCFNQPKHKYY</sequence>
<dbReference type="SUPFAM" id="SSF55424">
    <property type="entry name" value="FAD/NAD-linked reductases, dimerisation (C-terminal) domain"/>
    <property type="match status" value="1"/>
</dbReference>
<evidence type="ECO:0000313" key="1">
    <source>
        <dbReference type="EMBL" id="RXM92817.1"/>
    </source>
</evidence>
<accession>A0A444UXE2</accession>
<dbReference type="InterPro" id="IPR016156">
    <property type="entry name" value="FAD/NAD-linked_Rdtase_dimer_sf"/>
</dbReference>
<comment type="caution">
    <text evidence="1">The sequence shown here is derived from an EMBL/GenBank/DDBJ whole genome shotgun (WGS) entry which is preliminary data.</text>
</comment>
<reference evidence="1 2" key="1">
    <citation type="submission" date="2019-01" db="EMBL/GenBank/DDBJ databases">
        <title>Draft Genome and Complete Hox-Cluster Characterization of the Sterlet Sturgeon (Acipenser ruthenus).</title>
        <authorList>
            <person name="Wei Q."/>
        </authorList>
    </citation>
    <scope>NUCLEOTIDE SEQUENCE [LARGE SCALE GENOMIC DNA]</scope>
    <source>
        <strain evidence="1">WHYD16114868_AA</strain>
        <tissue evidence="1">Blood</tissue>
    </source>
</reference>
<proteinExistence type="predicted"/>
<evidence type="ECO:0000313" key="2">
    <source>
        <dbReference type="Proteomes" id="UP000289886"/>
    </source>
</evidence>
<dbReference type="Proteomes" id="UP000289886">
    <property type="component" value="Unassembled WGS sequence"/>
</dbReference>
<dbReference type="EMBL" id="SCEB01005619">
    <property type="protein sequence ID" value="RXM92817.1"/>
    <property type="molecule type" value="Genomic_DNA"/>
</dbReference>
<dbReference type="AlphaFoldDB" id="A0A444UXE2"/>
<gene>
    <name evidence="1" type="ORF">EOD39_19733</name>
</gene>
<keyword evidence="2" id="KW-1185">Reference proteome</keyword>
<dbReference type="Gene3D" id="3.30.390.30">
    <property type="match status" value="1"/>
</dbReference>
<protein>
    <submittedName>
        <fullName evidence="1">Apoptosis-inducing factor 3</fullName>
    </submittedName>
</protein>
<organism evidence="1 2">
    <name type="scientific">Acipenser ruthenus</name>
    <name type="common">Sterlet sturgeon</name>
    <dbReference type="NCBI Taxonomy" id="7906"/>
    <lineage>
        <taxon>Eukaryota</taxon>
        <taxon>Metazoa</taxon>
        <taxon>Chordata</taxon>
        <taxon>Craniata</taxon>
        <taxon>Vertebrata</taxon>
        <taxon>Euteleostomi</taxon>
        <taxon>Actinopterygii</taxon>
        <taxon>Chondrostei</taxon>
        <taxon>Acipenseriformes</taxon>
        <taxon>Acipenseridae</taxon>
        <taxon>Acipenser</taxon>
    </lineage>
</organism>
<name>A0A444UXE2_ACIRT</name>